<feature type="non-terminal residue" evidence="1">
    <location>
        <position position="1"/>
    </location>
</feature>
<name>A0A9K3GGV6_9EUKA</name>
<gene>
    <name evidence="1" type="ORF">KIPB_004892</name>
</gene>
<dbReference type="AlphaFoldDB" id="A0A9K3GGV6"/>
<proteinExistence type="predicted"/>
<sequence length="132" mass="15269">MYRHVSEEDSDEEIDNCMIWEDQTILTFVNYFVATAVMAYTSGPAPLGTLPPELVEVVNGHFVRGSELLRAYSLVEHQLMQASHVRDMVKWDTWLELNIRRSACPDPYTRSEQGREDDTRFCLVPFKPMVVE</sequence>
<dbReference type="Proteomes" id="UP000265618">
    <property type="component" value="Unassembled WGS sequence"/>
</dbReference>
<dbReference type="EMBL" id="BDIP01001092">
    <property type="protein sequence ID" value="GIQ83549.1"/>
    <property type="molecule type" value="Genomic_DNA"/>
</dbReference>
<protein>
    <submittedName>
        <fullName evidence="1">Uncharacterized protein</fullName>
    </submittedName>
</protein>
<accession>A0A9K3GGV6</accession>
<organism evidence="1 2">
    <name type="scientific">Kipferlia bialata</name>
    <dbReference type="NCBI Taxonomy" id="797122"/>
    <lineage>
        <taxon>Eukaryota</taxon>
        <taxon>Metamonada</taxon>
        <taxon>Carpediemonas-like organisms</taxon>
        <taxon>Kipferlia</taxon>
    </lineage>
</organism>
<reference evidence="1 2" key="1">
    <citation type="journal article" date="2018" name="PLoS ONE">
        <title>The draft genome of Kipferlia bialata reveals reductive genome evolution in fornicate parasites.</title>
        <authorList>
            <person name="Tanifuji G."/>
            <person name="Takabayashi S."/>
            <person name="Kume K."/>
            <person name="Takagi M."/>
            <person name="Nakayama T."/>
            <person name="Kamikawa R."/>
            <person name="Inagaki Y."/>
            <person name="Hashimoto T."/>
        </authorList>
    </citation>
    <scope>NUCLEOTIDE SEQUENCE [LARGE SCALE GENOMIC DNA]</scope>
    <source>
        <strain evidence="1">NY0173</strain>
    </source>
</reference>
<evidence type="ECO:0000313" key="1">
    <source>
        <dbReference type="EMBL" id="GIQ83549.1"/>
    </source>
</evidence>
<evidence type="ECO:0000313" key="2">
    <source>
        <dbReference type="Proteomes" id="UP000265618"/>
    </source>
</evidence>
<keyword evidence="2" id="KW-1185">Reference proteome</keyword>
<comment type="caution">
    <text evidence="1">The sequence shown here is derived from an EMBL/GenBank/DDBJ whole genome shotgun (WGS) entry which is preliminary data.</text>
</comment>